<dbReference type="NCBIfam" id="NF033542">
    <property type="entry name" value="transpos_IS110"/>
    <property type="match status" value="1"/>
</dbReference>
<evidence type="ECO:0000313" key="2">
    <source>
        <dbReference type="EMBL" id="MBC9984749.1"/>
    </source>
</evidence>
<accession>A0ABR7UMS9</accession>
<name>A0ABR7UMS9_9BRAD</name>
<comment type="caution">
    <text evidence="2">The sequence shown here is derived from an EMBL/GenBank/DDBJ whole genome shotgun (WGS) entry which is preliminary data.</text>
</comment>
<dbReference type="PANTHER" id="PTHR33055">
    <property type="entry name" value="TRANSPOSASE FOR INSERTION SEQUENCE ELEMENT IS1111A"/>
    <property type="match status" value="1"/>
</dbReference>
<dbReference type="InterPro" id="IPR047650">
    <property type="entry name" value="Transpos_IS110"/>
</dbReference>
<evidence type="ECO:0000313" key="3">
    <source>
        <dbReference type="Proteomes" id="UP000639516"/>
    </source>
</evidence>
<protein>
    <submittedName>
        <fullName evidence="2">IS110 family transposase</fullName>
    </submittedName>
</protein>
<gene>
    <name evidence="2" type="ORF">HA482_42000</name>
</gene>
<organism evidence="2 3">
    <name type="scientific">Bradyrhizobium campsiandrae</name>
    <dbReference type="NCBI Taxonomy" id="1729892"/>
    <lineage>
        <taxon>Bacteria</taxon>
        <taxon>Pseudomonadati</taxon>
        <taxon>Pseudomonadota</taxon>
        <taxon>Alphaproteobacteria</taxon>
        <taxon>Hyphomicrobiales</taxon>
        <taxon>Nitrobacteraceae</taxon>
        <taxon>Bradyrhizobium</taxon>
    </lineage>
</organism>
<dbReference type="PANTHER" id="PTHR33055:SF3">
    <property type="entry name" value="PUTATIVE TRANSPOSASE FOR IS117-RELATED"/>
    <property type="match status" value="1"/>
</dbReference>
<evidence type="ECO:0000259" key="1">
    <source>
        <dbReference type="Pfam" id="PF02371"/>
    </source>
</evidence>
<sequence length="188" mass="20730">MLGKAGSTNLARKVNAVLAEAPDLQDIFAPLLLAQSCLTEQIDKFDRQLLAVAKDDQTVRRMMTVPGIGPLTALSFVTTIDDPTRFRHSADVGAYLGLTPRRYQSGEIDRSGRISKRGNHQVRTYLFEAANVLLTVVRRGSALKRWGSKLAKRIGTKKAKVALARKMAVILHAIWTDGTEFQAEIRTA</sequence>
<dbReference type="Proteomes" id="UP000639516">
    <property type="component" value="Unassembled WGS sequence"/>
</dbReference>
<dbReference type="Pfam" id="PF02371">
    <property type="entry name" value="Transposase_20"/>
    <property type="match status" value="1"/>
</dbReference>
<reference evidence="2 3" key="1">
    <citation type="journal article" date="2020" name="Arch. Microbiol.">
        <title>Bradyrhizobium campsiandrae sp. nov., a nitrogen-fixing bacterial strain isolated from a native leguminous tree from the Amazon adapted to flooded conditions.</title>
        <authorList>
            <person name="Cabral Michel D."/>
            <person name="Martins da Costa E."/>
            <person name="Azarias Guimaraes A."/>
            <person name="Soares de Carvalho T."/>
            <person name="Santos de Castro Caputo P."/>
            <person name="Willems A."/>
            <person name="de Souza Moreira F.M."/>
        </authorList>
    </citation>
    <scope>NUCLEOTIDE SEQUENCE [LARGE SCALE GENOMIC DNA]</scope>
    <source>
        <strain evidence="3">INPA 384B</strain>
    </source>
</reference>
<proteinExistence type="predicted"/>
<keyword evidence="3" id="KW-1185">Reference proteome</keyword>
<dbReference type="InterPro" id="IPR003346">
    <property type="entry name" value="Transposase_20"/>
</dbReference>
<feature type="domain" description="Transposase IS116/IS110/IS902 C-terminal" evidence="1">
    <location>
        <begin position="60"/>
        <end position="134"/>
    </location>
</feature>
<dbReference type="EMBL" id="JAATTO010000161">
    <property type="protein sequence ID" value="MBC9984749.1"/>
    <property type="molecule type" value="Genomic_DNA"/>
</dbReference>